<organism evidence="1 2">
    <name type="scientific">Gordonia phage Rickmore</name>
    <dbReference type="NCBI Taxonomy" id="2507854"/>
    <lineage>
        <taxon>Viruses</taxon>
        <taxon>Duplodnaviria</taxon>
        <taxon>Heunggongvirae</taxon>
        <taxon>Uroviricota</taxon>
        <taxon>Caudoviricetes</taxon>
        <taxon>Deejayvirinae</taxon>
        <taxon>Kenoshavirus</taxon>
        <taxon>Kenoshavirus rickmore</taxon>
    </lineage>
</organism>
<protein>
    <submittedName>
        <fullName evidence="1">Uncharacterized protein</fullName>
    </submittedName>
</protein>
<evidence type="ECO:0000313" key="1">
    <source>
        <dbReference type="EMBL" id="QAU06298.1"/>
    </source>
</evidence>
<reference evidence="1 2" key="1">
    <citation type="submission" date="2019-01" db="EMBL/GenBank/DDBJ databases">
        <authorList>
            <person name="Mendiola A."/>
            <person name="Dhungana S."/>
            <person name="Koga A.P."/>
            <person name="Garlena R.A."/>
            <person name="Russell D.A."/>
            <person name="Pope W.H."/>
            <person name="Jacobs-Sera D."/>
            <person name="Hatfull G.F."/>
        </authorList>
    </citation>
    <scope>NUCLEOTIDE SEQUENCE [LARGE SCALE GENOMIC DNA]</scope>
</reference>
<dbReference type="RefSeq" id="YP_009843561.1">
    <property type="nucleotide sequence ID" value="NC_048749.1"/>
</dbReference>
<dbReference type="Proteomes" id="UP000290536">
    <property type="component" value="Segment"/>
</dbReference>
<sequence>MTIEIEPNCACETQNHEECENDDHEPGCTCGCAHYLTRLFLARDRKEVYQKQREKDAFRPPQPNILQFKQVNQSSPADRLTHYWVLRDNNGAHICGSSHFFESKAEAIENCLAIFSKELWAGYHRVTKEDDWELVLQIGMDMERKHAQNN</sequence>
<keyword evidence="2" id="KW-1185">Reference proteome</keyword>
<evidence type="ECO:0000313" key="2">
    <source>
        <dbReference type="Proteomes" id="UP000290536"/>
    </source>
</evidence>
<accession>A0A410TB66</accession>
<dbReference type="EMBL" id="MK376953">
    <property type="protein sequence ID" value="QAU06298.1"/>
    <property type="molecule type" value="Genomic_DNA"/>
</dbReference>
<name>A0A410TB66_9CAUD</name>
<gene>
    <name evidence="1" type="primary">64</name>
    <name evidence="1" type="ORF">SEA_RICKMORE_64</name>
</gene>
<dbReference type="GeneID" id="55613852"/>
<proteinExistence type="predicted"/>
<dbReference type="KEGG" id="vg:55613852"/>